<evidence type="ECO:0000313" key="5">
    <source>
        <dbReference type="Proteomes" id="UP001497382"/>
    </source>
</evidence>
<name>A0AAV2AZ58_9ARAC</name>
<comment type="caution">
    <text evidence="4">The sequence shown here is derived from an EMBL/GenBank/DDBJ whole genome shotgun (WGS) entry which is preliminary data.</text>
</comment>
<organism evidence="4 5">
    <name type="scientific">Larinioides sclopetarius</name>
    <dbReference type="NCBI Taxonomy" id="280406"/>
    <lineage>
        <taxon>Eukaryota</taxon>
        <taxon>Metazoa</taxon>
        <taxon>Ecdysozoa</taxon>
        <taxon>Arthropoda</taxon>
        <taxon>Chelicerata</taxon>
        <taxon>Arachnida</taxon>
        <taxon>Araneae</taxon>
        <taxon>Araneomorphae</taxon>
        <taxon>Entelegynae</taxon>
        <taxon>Araneoidea</taxon>
        <taxon>Araneidae</taxon>
        <taxon>Larinioides</taxon>
    </lineage>
</organism>
<reference evidence="4 5" key="1">
    <citation type="submission" date="2024-04" db="EMBL/GenBank/DDBJ databases">
        <authorList>
            <person name="Rising A."/>
            <person name="Reimegard J."/>
            <person name="Sonavane S."/>
            <person name="Akerstrom W."/>
            <person name="Nylinder S."/>
            <person name="Hedman E."/>
            <person name="Kallberg Y."/>
        </authorList>
    </citation>
    <scope>NUCLEOTIDE SEQUENCE [LARGE SCALE GENOMIC DNA]</scope>
</reference>
<keyword evidence="3" id="KW-0732">Signal</keyword>
<evidence type="ECO:0000313" key="4">
    <source>
        <dbReference type="EMBL" id="CAL1289306.1"/>
    </source>
</evidence>
<keyword evidence="5" id="KW-1185">Reference proteome</keyword>
<evidence type="ECO:0000256" key="2">
    <source>
        <dbReference type="SAM" id="Phobius"/>
    </source>
</evidence>
<evidence type="ECO:0000256" key="1">
    <source>
        <dbReference type="SAM" id="MobiDB-lite"/>
    </source>
</evidence>
<keyword evidence="2" id="KW-1133">Transmembrane helix</keyword>
<feature type="compositionally biased region" description="Low complexity" evidence="1">
    <location>
        <begin position="213"/>
        <end position="224"/>
    </location>
</feature>
<dbReference type="EMBL" id="CAXIEN010000246">
    <property type="protein sequence ID" value="CAL1289306.1"/>
    <property type="molecule type" value="Genomic_DNA"/>
</dbReference>
<dbReference type="AlphaFoldDB" id="A0AAV2AZ58"/>
<dbReference type="Proteomes" id="UP001497382">
    <property type="component" value="Unassembled WGS sequence"/>
</dbReference>
<feature type="chain" id="PRO_5043965474" evidence="3">
    <location>
        <begin position="24"/>
        <end position="268"/>
    </location>
</feature>
<proteinExistence type="predicted"/>
<evidence type="ECO:0000256" key="3">
    <source>
        <dbReference type="SAM" id="SignalP"/>
    </source>
</evidence>
<accession>A0AAV2AZ58</accession>
<keyword evidence="2" id="KW-0812">Transmembrane</keyword>
<keyword evidence="2" id="KW-0472">Membrane</keyword>
<sequence>MQVGIFSVFLLVSSSLLFSTVVCDPNHHHHNHNNDFPWQSILSSLGIAVENQTGVISNIEQNGGAPLGNKEHYTSEPTVEVQKSETKDGTEIPTVVQNEHYASESTMGILKSENMEGNETTLVVQNGTTILSDSLDKSLSLGYKIGFPILGIVIFFLFWYCVCKFCYVCVEACCCGCDEDLEKQGVVVMQSNTVETQQPQIILQQPIIHQQAYPPQGQPQWNQPPQGPPPQWTPHPMGQQQHYSPHSGYDNAGFDPSKAPPSYDKRRY</sequence>
<feature type="transmembrane region" description="Helical" evidence="2">
    <location>
        <begin position="141"/>
        <end position="162"/>
    </location>
</feature>
<feature type="region of interest" description="Disordered" evidence="1">
    <location>
        <begin position="213"/>
        <end position="268"/>
    </location>
</feature>
<feature type="signal peptide" evidence="3">
    <location>
        <begin position="1"/>
        <end position="23"/>
    </location>
</feature>
<gene>
    <name evidence="4" type="ORF">LARSCL_LOCUS15851</name>
</gene>
<protein>
    <submittedName>
        <fullName evidence="4">Uncharacterized protein</fullName>
    </submittedName>
</protein>